<accession>A0A382QAV2</accession>
<proteinExistence type="predicted"/>
<reference evidence="6" key="1">
    <citation type="submission" date="2018-05" db="EMBL/GenBank/DDBJ databases">
        <authorList>
            <person name="Lanie J.A."/>
            <person name="Ng W.-L."/>
            <person name="Kazmierczak K.M."/>
            <person name="Andrzejewski T.M."/>
            <person name="Davidsen T.M."/>
            <person name="Wayne K.J."/>
            <person name="Tettelin H."/>
            <person name="Glass J.I."/>
            <person name="Rusch D."/>
            <person name="Podicherti R."/>
            <person name="Tsui H.-C.T."/>
            <person name="Winkler M.E."/>
        </authorList>
    </citation>
    <scope>NUCLEOTIDE SEQUENCE</scope>
</reference>
<gene>
    <name evidence="6" type="ORF">METZ01_LOCUS334536</name>
</gene>
<dbReference type="GO" id="GO:0016020">
    <property type="term" value="C:membrane"/>
    <property type="evidence" value="ECO:0007669"/>
    <property type="project" value="UniProtKB-SubCell"/>
</dbReference>
<dbReference type="Gene3D" id="1.20.1510.10">
    <property type="entry name" value="Cation efflux protein transmembrane domain"/>
    <property type="match status" value="1"/>
</dbReference>
<evidence type="ECO:0000256" key="3">
    <source>
        <dbReference type="ARBA" id="ARBA00022989"/>
    </source>
</evidence>
<keyword evidence="2" id="KW-0812">Transmembrane</keyword>
<dbReference type="Pfam" id="PF01545">
    <property type="entry name" value="Cation_efflux"/>
    <property type="match status" value="1"/>
</dbReference>
<dbReference type="AlphaFoldDB" id="A0A382QAV2"/>
<evidence type="ECO:0000313" key="6">
    <source>
        <dbReference type="EMBL" id="SVC81682.1"/>
    </source>
</evidence>
<dbReference type="EMBL" id="UINC01112609">
    <property type="protein sequence ID" value="SVC81682.1"/>
    <property type="molecule type" value="Genomic_DNA"/>
</dbReference>
<evidence type="ECO:0000256" key="2">
    <source>
        <dbReference type="ARBA" id="ARBA00022692"/>
    </source>
</evidence>
<feature type="non-terminal residue" evidence="6">
    <location>
        <position position="52"/>
    </location>
</feature>
<dbReference type="InterPro" id="IPR027469">
    <property type="entry name" value="Cation_efflux_TMD_sf"/>
</dbReference>
<organism evidence="6">
    <name type="scientific">marine metagenome</name>
    <dbReference type="NCBI Taxonomy" id="408172"/>
    <lineage>
        <taxon>unclassified sequences</taxon>
        <taxon>metagenomes</taxon>
        <taxon>ecological metagenomes</taxon>
    </lineage>
</organism>
<keyword evidence="4" id="KW-0472">Membrane</keyword>
<evidence type="ECO:0000256" key="1">
    <source>
        <dbReference type="ARBA" id="ARBA00004141"/>
    </source>
</evidence>
<sequence>MNPVIKATLVGTVVNLALSIIKFIGGIVGNSAAMVADAIHSVSDLLTDAIVL</sequence>
<feature type="domain" description="Cation efflux protein transmembrane" evidence="5">
    <location>
        <begin position="9"/>
        <end position="52"/>
    </location>
</feature>
<dbReference type="SUPFAM" id="SSF161111">
    <property type="entry name" value="Cation efflux protein transmembrane domain-like"/>
    <property type="match status" value="1"/>
</dbReference>
<comment type="subcellular location">
    <subcellularLocation>
        <location evidence="1">Membrane</location>
        <topology evidence="1">Multi-pass membrane protein</topology>
    </subcellularLocation>
</comment>
<dbReference type="GO" id="GO:0008324">
    <property type="term" value="F:monoatomic cation transmembrane transporter activity"/>
    <property type="evidence" value="ECO:0007669"/>
    <property type="project" value="InterPro"/>
</dbReference>
<name>A0A382QAV2_9ZZZZ</name>
<protein>
    <recommendedName>
        <fullName evidence="5">Cation efflux protein transmembrane domain-containing protein</fullName>
    </recommendedName>
</protein>
<keyword evidence="3" id="KW-1133">Transmembrane helix</keyword>
<dbReference type="InterPro" id="IPR058533">
    <property type="entry name" value="Cation_efflux_TM"/>
</dbReference>
<evidence type="ECO:0000259" key="5">
    <source>
        <dbReference type="Pfam" id="PF01545"/>
    </source>
</evidence>
<evidence type="ECO:0000256" key="4">
    <source>
        <dbReference type="ARBA" id="ARBA00023136"/>
    </source>
</evidence>